<evidence type="ECO:0000256" key="4">
    <source>
        <dbReference type="ARBA" id="ARBA00023242"/>
    </source>
</evidence>
<feature type="coiled-coil region" evidence="6">
    <location>
        <begin position="91"/>
        <end position="118"/>
    </location>
</feature>
<evidence type="ECO:0000313" key="8">
    <source>
        <dbReference type="EMBL" id="KAF7298111.1"/>
    </source>
</evidence>
<proteinExistence type="inferred from homology"/>
<dbReference type="PANTHER" id="PTHR15938:SF0">
    <property type="entry name" value="HOMOLOGOUS-PAIRING PROTEIN 2 HOMOLOG"/>
    <property type="match status" value="1"/>
</dbReference>
<reference evidence="8" key="1">
    <citation type="submission" date="2020-05" db="EMBL/GenBank/DDBJ databases">
        <title>Mycena genomes resolve the evolution of fungal bioluminescence.</title>
        <authorList>
            <person name="Tsai I.J."/>
        </authorList>
    </citation>
    <scope>NUCLEOTIDE SEQUENCE</scope>
    <source>
        <strain evidence="8">110903Hualien_Pintung</strain>
    </source>
</reference>
<dbReference type="GO" id="GO:0120231">
    <property type="term" value="C:DNA recombinase auxiliary factor complex"/>
    <property type="evidence" value="ECO:0007669"/>
    <property type="project" value="TreeGrafter"/>
</dbReference>
<evidence type="ECO:0000256" key="1">
    <source>
        <dbReference type="ARBA" id="ARBA00004123"/>
    </source>
</evidence>
<name>A0A8H6W039_MYCCL</name>
<dbReference type="EMBL" id="JACAZE010000015">
    <property type="protein sequence ID" value="KAF7298111.1"/>
    <property type="molecule type" value="Genomic_DNA"/>
</dbReference>
<evidence type="ECO:0000256" key="6">
    <source>
        <dbReference type="SAM" id="Coils"/>
    </source>
</evidence>
<protein>
    <submittedName>
        <fullName evidence="8">TBPIP domain-containing protein</fullName>
    </submittedName>
</protein>
<evidence type="ECO:0000313" key="9">
    <source>
        <dbReference type="Proteomes" id="UP000613580"/>
    </source>
</evidence>
<evidence type="ECO:0000256" key="2">
    <source>
        <dbReference type="ARBA" id="ARBA00007922"/>
    </source>
</evidence>
<dbReference type="OrthoDB" id="272266at2759"/>
<comment type="caution">
    <text evidence="8">The sequence shown here is derived from an EMBL/GenBank/DDBJ whole genome shotgun (WGS) entry which is preliminary data.</text>
</comment>
<dbReference type="PANTHER" id="PTHR15938">
    <property type="entry name" value="TBP-1 INTERACTING PROTEIN"/>
    <property type="match status" value="1"/>
</dbReference>
<comment type="subcellular location">
    <subcellularLocation>
        <location evidence="1">Nucleus</location>
    </subcellularLocation>
</comment>
<dbReference type="GO" id="GO:0003690">
    <property type="term" value="F:double-stranded DNA binding"/>
    <property type="evidence" value="ECO:0007669"/>
    <property type="project" value="TreeGrafter"/>
</dbReference>
<dbReference type="GO" id="GO:0007129">
    <property type="term" value="P:homologous chromosome pairing at meiosis"/>
    <property type="evidence" value="ECO:0007669"/>
    <property type="project" value="TreeGrafter"/>
</dbReference>
<evidence type="ECO:0000259" key="7">
    <source>
        <dbReference type="Pfam" id="PF07106"/>
    </source>
</evidence>
<sequence>MPPKSDKKSDVKVLKGQDAENAVLEYMQKMNRPYGAADLAANLKGAIPKTQAAKILTALAEKGSLVSKAYGKSNFYVVNQANIPDVPADQITALETEIKQLTEENKILSVETKAASAELAKIKSAPTDTELVAQISELRQTIENIDAQLQPLRAGAPLISEQDIEQVDADWVKWRNEWVRRKKVYKDLFLMIADSMTKQEATALEEDLGIEHDTNEHIALETSSLVADMNKLKRKR</sequence>
<dbReference type="GO" id="GO:0120230">
    <property type="term" value="F:recombinase activator activity"/>
    <property type="evidence" value="ECO:0007669"/>
    <property type="project" value="TreeGrafter"/>
</dbReference>
<comment type="similarity">
    <text evidence="2">Belongs to the HOP2 family.</text>
</comment>
<evidence type="ECO:0000256" key="3">
    <source>
        <dbReference type="ARBA" id="ARBA00023172"/>
    </source>
</evidence>
<dbReference type="AlphaFoldDB" id="A0A8H6W039"/>
<dbReference type="Proteomes" id="UP000613580">
    <property type="component" value="Unassembled WGS sequence"/>
</dbReference>
<dbReference type="Pfam" id="PF07106">
    <property type="entry name" value="WHD_TBPIP"/>
    <property type="match status" value="1"/>
</dbReference>
<keyword evidence="9" id="KW-1185">Reference proteome</keyword>
<keyword evidence="6" id="KW-0175">Coiled coil</keyword>
<dbReference type="GO" id="GO:0010774">
    <property type="term" value="P:meiotic strand invasion involved in reciprocal meiotic recombination"/>
    <property type="evidence" value="ECO:0007669"/>
    <property type="project" value="TreeGrafter"/>
</dbReference>
<dbReference type="Gene3D" id="1.10.10.10">
    <property type="entry name" value="Winged helix-like DNA-binding domain superfamily/Winged helix DNA-binding domain"/>
    <property type="match status" value="1"/>
</dbReference>
<keyword evidence="3" id="KW-0233">DNA recombination</keyword>
<feature type="domain" description="Homologous-pairing protein 2 winged helix" evidence="7">
    <location>
        <begin position="18"/>
        <end position="79"/>
    </location>
</feature>
<dbReference type="InterPro" id="IPR036388">
    <property type="entry name" value="WH-like_DNA-bd_sf"/>
</dbReference>
<organism evidence="8 9">
    <name type="scientific">Mycena chlorophos</name>
    <name type="common">Agaric fungus</name>
    <name type="synonym">Agaricus chlorophos</name>
    <dbReference type="NCBI Taxonomy" id="658473"/>
    <lineage>
        <taxon>Eukaryota</taxon>
        <taxon>Fungi</taxon>
        <taxon>Dikarya</taxon>
        <taxon>Basidiomycota</taxon>
        <taxon>Agaricomycotina</taxon>
        <taxon>Agaricomycetes</taxon>
        <taxon>Agaricomycetidae</taxon>
        <taxon>Agaricales</taxon>
        <taxon>Marasmiineae</taxon>
        <taxon>Mycenaceae</taxon>
        <taxon>Mycena</taxon>
    </lineage>
</organism>
<gene>
    <name evidence="8" type="ORF">HMN09_01032500</name>
</gene>
<dbReference type="InterPro" id="IPR010776">
    <property type="entry name" value="Hop2_WH_dom"/>
</dbReference>
<keyword evidence="4" id="KW-0539">Nucleus</keyword>
<accession>A0A8H6W039</accession>
<dbReference type="GO" id="GO:0000709">
    <property type="term" value="P:meiotic joint molecule formation"/>
    <property type="evidence" value="ECO:0007669"/>
    <property type="project" value="TreeGrafter"/>
</dbReference>
<keyword evidence="5" id="KW-0469">Meiosis</keyword>
<evidence type="ECO:0000256" key="5">
    <source>
        <dbReference type="ARBA" id="ARBA00023254"/>
    </source>
</evidence>
<dbReference type="GO" id="GO:0000794">
    <property type="term" value="C:condensed nuclear chromosome"/>
    <property type="evidence" value="ECO:0007669"/>
    <property type="project" value="TreeGrafter"/>
</dbReference>